<dbReference type="InterPro" id="IPR050680">
    <property type="entry name" value="YpeA/RimI_acetyltransf"/>
</dbReference>
<dbReference type="AlphaFoldDB" id="A0A0E2E5B1"/>
<dbReference type="InterPro" id="IPR000182">
    <property type="entry name" value="GNAT_dom"/>
</dbReference>
<feature type="domain" description="N-acetyltransferase" evidence="3">
    <location>
        <begin position="12"/>
        <end position="155"/>
    </location>
</feature>
<keyword evidence="1" id="KW-0808">Transferase</keyword>
<dbReference type="Gene3D" id="3.40.630.30">
    <property type="match status" value="1"/>
</dbReference>
<dbReference type="CDD" id="cd04301">
    <property type="entry name" value="NAT_SF"/>
    <property type="match status" value="1"/>
</dbReference>
<name>A0A0E2E5B1_TREDN</name>
<sequence length="155" mass="18566">MDLGFRLSKDAEHIALMSKDVQELHYRLYPEYFKPFSYDEILNFFKKQLQEENWFCYIVSCDGKDAGYALFYIRDYQENPFRKAYRGIHIDQIGIAPEYRRKGIGKAFIKEIEKIAVKEKASQIELTHWELNEDAKCFYESLGFDTYIRFVVKKI</sequence>
<dbReference type="RefSeq" id="WP_002684062.1">
    <property type="nucleotide sequence ID" value="NZ_CM001795.1"/>
</dbReference>
<evidence type="ECO:0000313" key="4">
    <source>
        <dbReference type="EMBL" id="EMB33721.1"/>
    </source>
</evidence>
<protein>
    <recommendedName>
        <fullName evidence="3">N-acetyltransferase domain-containing protein</fullName>
    </recommendedName>
</protein>
<dbReference type="InterPro" id="IPR016181">
    <property type="entry name" value="Acyl_CoA_acyltransferase"/>
</dbReference>
<dbReference type="PANTHER" id="PTHR43420">
    <property type="entry name" value="ACETYLTRANSFERASE"/>
    <property type="match status" value="1"/>
</dbReference>
<organism evidence="4">
    <name type="scientific">Treponema denticola H-22</name>
    <dbReference type="NCBI Taxonomy" id="999432"/>
    <lineage>
        <taxon>Bacteria</taxon>
        <taxon>Pseudomonadati</taxon>
        <taxon>Spirochaetota</taxon>
        <taxon>Spirochaetia</taxon>
        <taxon>Spirochaetales</taxon>
        <taxon>Treponemataceae</taxon>
        <taxon>Treponema</taxon>
    </lineage>
</organism>
<reference evidence="4" key="1">
    <citation type="submission" date="2012-01" db="EMBL/GenBank/DDBJ databases">
        <title>The Genome Sequence of Treponema denticola H-22.</title>
        <authorList>
            <consortium name="The Broad Institute Genome Sequencing Platform"/>
            <person name="Earl A."/>
            <person name="Ward D."/>
            <person name="Feldgarden M."/>
            <person name="Gevers D."/>
            <person name="Blanton J.M."/>
            <person name="Fenno C.J."/>
            <person name="Baranova O.V."/>
            <person name="Mathney J."/>
            <person name="Dewhirst F.E."/>
            <person name="Izard J."/>
            <person name="Young S.K."/>
            <person name="Zeng Q."/>
            <person name="Gargeya S."/>
            <person name="Fitzgerald M."/>
            <person name="Haas B."/>
            <person name="Abouelleil A."/>
            <person name="Alvarado L."/>
            <person name="Arachchi H.M."/>
            <person name="Berlin A."/>
            <person name="Chapman S.B."/>
            <person name="Gearin G."/>
            <person name="Goldberg J."/>
            <person name="Griggs A."/>
            <person name="Gujja S."/>
            <person name="Hansen M."/>
            <person name="Heiman D."/>
            <person name="Howarth C."/>
            <person name="Larimer J."/>
            <person name="Lui A."/>
            <person name="MacDonald P.J.P."/>
            <person name="McCowen C."/>
            <person name="Montmayeur A."/>
            <person name="Murphy C."/>
            <person name="Neiman D."/>
            <person name="Pearson M."/>
            <person name="Priest M."/>
            <person name="Roberts A."/>
            <person name="Saif S."/>
            <person name="Shea T."/>
            <person name="Sisk P."/>
            <person name="Stolte C."/>
            <person name="Sykes S."/>
            <person name="Wortman J."/>
            <person name="Nusbaum C."/>
            <person name="Birren B."/>
        </authorList>
    </citation>
    <scope>NUCLEOTIDE SEQUENCE [LARGE SCALE GENOMIC DNA]</scope>
    <source>
        <strain evidence="4">H-22</strain>
    </source>
</reference>
<dbReference type="HOGENOM" id="CLU_013985_36_2_12"/>
<evidence type="ECO:0000256" key="2">
    <source>
        <dbReference type="ARBA" id="ARBA00023315"/>
    </source>
</evidence>
<dbReference type="PATRIC" id="fig|999432.5.peg.1147"/>
<gene>
    <name evidence="4" type="ORF">HMPREF9726_01101</name>
</gene>
<dbReference type="Pfam" id="PF00583">
    <property type="entry name" value="Acetyltransf_1"/>
    <property type="match status" value="1"/>
</dbReference>
<evidence type="ECO:0000259" key="3">
    <source>
        <dbReference type="PROSITE" id="PS51186"/>
    </source>
</evidence>
<comment type="caution">
    <text evidence="4">The sequence shown here is derived from an EMBL/GenBank/DDBJ whole genome shotgun (WGS) entry which is preliminary data.</text>
</comment>
<keyword evidence="2" id="KW-0012">Acyltransferase</keyword>
<dbReference type="GO" id="GO:0016747">
    <property type="term" value="F:acyltransferase activity, transferring groups other than amino-acyl groups"/>
    <property type="evidence" value="ECO:0007669"/>
    <property type="project" value="InterPro"/>
</dbReference>
<accession>A0A0E2E5B1</accession>
<dbReference type="PROSITE" id="PS51186">
    <property type="entry name" value="GNAT"/>
    <property type="match status" value="1"/>
</dbReference>
<dbReference type="Proteomes" id="UP000011705">
    <property type="component" value="Chromosome"/>
</dbReference>
<proteinExistence type="predicted"/>
<dbReference type="EMBL" id="AGDV01000010">
    <property type="protein sequence ID" value="EMB33721.1"/>
    <property type="molecule type" value="Genomic_DNA"/>
</dbReference>
<evidence type="ECO:0000256" key="1">
    <source>
        <dbReference type="ARBA" id="ARBA00022679"/>
    </source>
</evidence>
<dbReference type="SUPFAM" id="SSF55729">
    <property type="entry name" value="Acyl-CoA N-acyltransferases (Nat)"/>
    <property type="match status" value="1"/>
</dbReference>